<keyword evidence="2" id="KW-1185">Reference proteome</keyword>
<dbReference type="Pfam" id="PF02082">
    <property type="entry name" value="Rrf2"/>
    <property type="match status" value="1"/>
</dbReference>
<dbReference type="EMBL" id="CP095073">
    <property type="protein sequence ID" value="UOQ44313.1"/>
    <property type="molecule type" value="Genomic_DNA"/>
</dbReference>
<dbReference type="PROSITE" id="PS51197">
    <property type="entry name" value="HTH_RRF2_2"/>
    <property type="match status" value="1"/>
</dbReference>
<dbReference type="InterPro" id="IPR030489">
    <property type="entry name" value="TR_Rrf2-type_CS"/>
</dbReference>
<dbReference type="SUPFAM" id="SSF46785">
    <property type="entry name" value="Winged helix' DNA-binding domain"/>
    <property type="match status" value="1"/>
</dbReference>
<dbReference type="Proteomes" id="UP000831787">
    <property type="component" value="Chromosome"/>
</dbReference>
<name>A0ABY4EKC7_9BACI</name>
<proteinExistence type="predicted"/>
<dbReference type="PROSITE" id="PS01332">
    <property type="entry name" value="HTH_RRF2_1"/>
    <property type="match status" value="1"/>
</dbReference>
<dbReference type="PANTHER" id="PTHR33221">
    <property type="entry name" value="WINGED HELIX-TURN-HELIX TRANSCRIPTIONAL REGULATOR, RRF2 FAMILY"/>
    <property type="match status" value="1"/>
</dbReference>
<reference evidence="1 2" key="1">
    <citation type="submission" date="2022-04" db="EMBL/GenBank/DDBJ databases">
        <title>Halobacillus sp. isolated from saltern.</title>
        <authorList>
            <person name="Won M."/>
            <person name="Lee C.-M."/>
            <person name="Woen H.-Y."/>
            <person name="Kwon S.-W."/>
        </authorList>
    </citation>
    <scope>NUCLEOTIDE SEQUENCE [LARGE SCALE GENOMIC DNA]</scope>
    <source>
        <strain evidence="1 2">SSBR10-3</strain>
    </source>
</reference>
<protein>
    <submittedName>
        <fullName evidence="1">Rrf2 family transcriptional regulator</fullName>
    </submittedName>
</protein>
<accession>A0ABY4EKC7</accession>
<dbReference type="InterPro" id="IPR036390">
    <property type="entry name" value="WH_DNA-bd_sf"/>
</dbReference>
<dbReference type="InterPro" id="IPR000944">
    <property type="entry name" value="Tscrpt_reg_Rrf2"/>
</dbReference>
<evidence type="ECO:0000313" key="2">
    <source>
        <dbReference type="Proteomes" id="UP000831787"/>
    </source>
</evidence>
<dbReference type="RefSeq" id="WP_244710166.1">
    <property type="nucleotide sequence ID" value="NZ_CP095073.1"/>
</dbReference>
<dbReference type="PANTHER" id="PTHR33221:SF15">
    <property type="entry name" value="HTH-TYPE TRANSCRIPTIONAL REGULATOR YWGB-RELATED"/>
    <property type="match status" value="1"/>
</dbReference>
<dbReference type="Gene3D" id="1.10.10.10">
    <property type="entry name" value="Winged helix-like DNA-binding domain superfamily/Winged helix DNA-binding domain"/>
    <property type="match status" value="1"/>
</dbReference>
<dbReference type="InterPro" id="IPR036388">
    <property type="entry name" value="WH-like_DNA-bd_sf"/>
</dbReference>
<evidence type="ECO:0000313" key="1">
    <source>
        <dbReference type="EMBL" id="UOQ44313.1"/>
    </source>
</evidence>
<organism evidence="1 2">
    <name type="scientific">Halobacillus salinarum</name>
    <dbReference type="NCBI Taxonomy" id="2932257"/>
    <lineage>
        <taxon>Bacteria</taxon>
        <taxon>Bacillati</taxon>
        <taxon>Bacillota</taxon>
        <taxon>Bacilli</taxon>
        <taxon>Bacillales</taxon>
        <taxon>Bacillaceae</taxon>
        <taxon>Halobacillus</taxon>
    </lineage>
</organism>
<sequence>MAEKVSNTRWFGMALKALLVLANNEGLCPSGKLAEKLESKSEFLRKILTHLVKAGLIQAKEGRDGGYSLVKAPSEITLAEVYEAMKVETFPKEFLSVESQECFAPSTRDALCELRDEMETWILGGLEQKTLTDLMKK</sequence>
<gene>
    <name evidence="1" type="ORF">MUN89_21105</name>
</gene>